<feature type="compositionally biased region" description="Basic and acidic residues" evidence="10">
    <location>
        <begin position="51"/>
        <end position="82"/>
    </location>
</feature>
<proteinExistence type="inferred from homology"/>
<evidence type="ECO:0000313" key="12">
    <source>
        <dbReference type="EMBL" id="KKO18928.1"/>
    </source>
</evidence>
<dbReference type="Proteomes" id="UP000034954">
    <property type="component" value="Unassembled WGS sequence"/>
</dbReference>
<keyword evidence="7" id="KW-0653">Protein transport</keyword>
<dbReference type="InterPro" id="IPR010994">
    <property type="entry name" value="RuvA_2-like"/>
</dbReference>
<organism evidence="12 13">
    <name type="scientific">Candidatus Brocadia fulgida</name>
    <dbReference type="NCBI Taxonomy" id="380242"/>
    <lineage>
        <taxon>Bacteria</taxon>
        <taxon>Pseudomonadati</taxon>
        <taxon>Planctomycetota</taxon>
        <taxon>Candidatus Brocadiia</taxon>
        <taxon>Candidatus Brocadiales</taxon>
        <taxon>Candidatus Brocadiaceae</taxon>
        <taxon>Candidatus Brocadia</taxon>
    </lineage>
</organism>
<evidence type="ECO:0000256" key="5">
    <source>
        <dbReference type="ARBA" id="ARBA00022519"/>
    </source>
</evidence>
<evidence type="ECO:0000256" key="1">
    <source>
        <dbReference type="ARBA" id="ARBA00004533"/>
    </source>
</evidence>
<dbReference type="PIRSF" id="PIRSF002786">
    <property type="entry name" value="XcpX"/>
    <property type="match status" value="1"/>
</dbReference>
<comment type="subcellular location">
    <subcellularLocation>
        <location evidence="1">Cell inner membrane</location>
    </subcellularLocation>
</comment>
<dbReference type="PANTHER" id="PTHR38831:SF2">
    <property type="entry name" value="TYPE II SECRETION SYSTEM PROTEIN K"/>
    <property type="match status" value="1"/>
</dbReference>
<dbReference type="GO" id="GO:0009306">
    <property type="term" value="P:protein secretion"/>
    <property type="evidence" value="ECO:0007669"/>
    <property type="project" value="InterPro"/>
</dbReference>
<sequence length="315" mass="35768">MVLGFIAVSFTRNTSVAIKTEITFTERVKNIYAARGACLYATRKLVQPKNQQEDVKSRKSSELKKKRDAERGGDTRRYDKKSSVWIPSNNPYSIRIGERDCEVLISDESGKINVNKLTDDMRTNFIKFLTSFKLEELVAETITDSILDWLDEDDLHHINGAEKDFYATLPDPYEPQNGPFESLEELTLVKGITPPIFDLIRDRLTIYGSGKINVNFASKEVLLFVPEMTKEIAESIIRVRKKRGKIKNLSILKAIFKHVGVIGKEYEEMIKYVTLDTSDYITIHSIASSGKIKSGYKLLVLKSVGNCKILAVYPE</sequence>
<comment type="caution">
    <text evidence="12">The sequence shown here is derived from an EMBL/GenBank/DDBJ whole genome shotgun (WGS) entry which is preliminary data.</text>
</comment>
<dbReference type="AlphaFoldDB" id="A0A0M2US81"/>
<evidence type="ECO:0000256" key="9">
    <source>
        <dbReference type="ARBA" id="ARBA00023136"/>
    </source>
</evidence>
<keyword evidence="3" id="KW-0813">Transport</keyword>
<accession>A0A0M2US81</accession>
<dbReference type="InterPro" id="IPR049031">
    <property type="entry name" value="T2SSK_SAM-like_1st"/>
</dbReference>
<dbReference type="Pfam" id="PF21687">
    <property type="entry name" value="T2SSK_1st"/>
    <property type="match status" value="1"/>
</dbReference>
<keyword evidence="9" id="KW-0472">Membrane</keyword>
<evidence type="ECO:0000256" key="10">
    <source>
        <dbReference type="SAM" id="MobiDB-lite"/>
    </source>
</evidence>
<comment type="similarity">
    <text evidence="2">Belongs to the GSP K family.</text>
</comment>
<keyword evidence="5" id="KW-0997">Cell inner membrane</keyword>
<evidence type="ECO:0000313" key="13">
    <source>
        <dbReference type="Proteomes" id="UP000034954"/>
    </source>
</evidence>
<dbReference type="GO" id="GO:0005886">
    <property type="term" value="C:plasma membrane"/>
    <property type="evidence" value="ECO:0007669"/>
    <property type="project" value="UniProtKB-SubCell"/>
</dbReference>
<name>A0A0M2US81_9BACT</name>
<dbReference type="InterPro" id="IPR038072">
    <property type="entry name" value="GspK_central_sf"/>
</dbReference>
<reference evidence="12 13" key="1">
    <citation type="journal article" date="2013" name="BMC Microbiol.">
        <title>Identification of the type II cytochrome c maturation pathway in anammox bacteria by comparative genomics.</title>
        <authorList>
            <person name="Ferousi C."/>
            <person name="Speth D.R."/>
            <person name="Reimann J."/>
            <person name="Op den Camp H.J."/>
            <person name="Allen J.W."/>
            <person name="Keltjens J.T."/>
            <person name="Jetten M.S."/>
        </authorList>
    </citation>
    <scope>NUCLEOTIDE SEQUENCE [LARGE SCALE GENOMIC DNA]</scope>
    <source>
        <strain evidence="12">RU1</strain>
    </source>
</reference>
<evidence type="ECO:0000256" key="6">
    <source>
        <dbReference type="ARBA" id="ARBA00022692"/>
    </source>
</evidence>
<keyword evidence="8" id="KW-1133">Transmembrane helix</keyword>
<evidence type="ECO:0000259" key="11">
    <source>
        <dbReference type="Pfam" id="PF21687"/>
    </source>
</evidence>
<dbReference type="Gene3D" id="1.10.40.60">
    <property type="entry name" value="EpsJ-like"/>
    <property type="match status" value="1"/>
</dbReference>
<keyword evidence="13" id="KW-1185">Reference proteome</keyword>
<dbReference type="SUPFAM" id="SSF158544">
    <property type="entry name" value="GspK insert domain-like"/>
    <property type="match status" value="1"/>
</dbReference>
<protein>
    <submittedName>
        <fullName evidence="12">Secretory pathway protein</fullName>
    </submittedName>
</protein>
<evidence type="ECO:0000256" key="7">
    <source>
        <dbReference type="ARBA" id="ARBA00022927"/>
    </source>
</evidence>
<dbReference type="EMBL" id="LAQJ01000226">
    <property type="protein sequence ID" value="KKO18928.1"/>
    <property type="molecule type" value="Genomic_DNA"/>
</dbReference>
<gene>
    <name evidence="12" type="ORF">BROFUL_02320</name>
</gene>
<evidence type="ECO:0000256" key="2">
    <source>
        <dbReference type="ARBA" id="ARBA00007246"/>
    </source>
</evidence>
<evidence type="ECO:0000256" key="4">
    <source>
        <dbReference type="ARBA" id="ARBA00022475"/>
    </source>
</evidence>
<dbReference type="Pfam" id="PF12836">
    <property type="entry name" value="HHH_3"/>
    <property type="match status" value="1"/>
</dbReference>
<keyword evidence="4" id="KW-1003">Cell membrane</keyword>
<dbReference type="SUPFAM" id="SSF47781">
    <property type="entry name" value="RuvA domain 2-like"/>
    <property type="match status" value="1"/>
</dbReference>
<dbReference type="InterPro" id="IPR005628">
    <property type="entry name" value="GspK"/>
</dbReference>
<feature type="region of interest" description="Disordered" evidence="10">
    <location>
        <begin position="50"/>
        <end position="82"/>
    </location>
</feature>
<evidence type="ECO:0000256" key="8">
    <source>
        <dbReference type="ARBA" id="ARBA00022989"/>
    </source>
</evidence>
<keyword evidence="6" id="KW-0812">Transmembrane</keyword>
<feature type="domain" description="T2SS protein K first SAM-like" evidence="11">
    <location>
        <begin position="110"/>
        <end position="207"/>
    </location>
</feature>
<evidence type="ECO:0000256" key="3">
    <source>
        <dbReference type="ARBA" id="ARBA00022448"/>
    </source>
</evidence>
<dbReference type="PANTHER" id="PTHR38831">
    <property type="entry name" value="TYPE II SECRETION SYSTEM PROTEIN K"/>
    <property type="match status" value="1"/>
</dbReference>